<evidence type="ECO:0000256" key="3">
    <source>
        <dbReference type="ARBA" id="ARBA00012438"/>
    </source>
</evidence>
<sequence>MQAVASTGESLTQDAMQVALAALVDDGELSVVGATIGVDVPHVEAVWLGDERHALLALCDAPIGDWHLSEAGALVSALIYAEYKGVELDHARFLRALTADPAPLDERLHNALTRASSLLGLEAAVFLCVESEEWNVESVHDPGGIVNHGRLLASGALASITFRASGSVGIHDVAASAFAAPGEVGAFLGAPIVAGGQGLGVLAFLGREARPEPFGPPARELVETLARWAGAALGGRASAQRLAEQEATLSRLFYASPYPVGVAEWRTAPGEPDDLELVEANESAVRMLGAGPGDTFSEVLPPAAVRLWTGACRRATVDESVQRFRADLVPPGETEARRYRVSLSLITAPTPERPGRVTFLAEDVTARRHIRDNLHGRESQLRIVLEHAPILLFELDEAGHFVFCEGRALALSGIRSEDLIGVSAVERYRNHPETMQGFNRVLSGQASSWTLTLGSREFEVYAEPSRDRDNAISGARGVAVDVTERRNAERIAARASEEAADDARHSADLVSLLSHGLRVPLATVLGYADLMEDEDGEAAEAAGAITRAAQEILDTLDGFLDLTQLSALRTVAPRPTGTTGLEATVNRAVAEGASGVPVSVEVVPLETPILLDLSLFGAVISRVAELAEGSLEVSAEAAGAHLFVRLFSPGLASRLGGDSLDTAYVHHAVAALDAELALGADGSVGIGVPVLPAPIVHLATAPSGDGSLRAAELITRL</sequence>
<dbReference type="Gene3D" id="3.30.450.20">
    <property type="entry name" value="PAS domain"/>
    <property type="match status" value="2"/>
</dbReference>
<protein>
    <recommendedName>
        <fullName evidence="3">histidine kinase</fullName>
        <ecNumber evidence="3">2.7.13.3</ecNumber>
    </recommendedName>
</protein>
<evidence type="ECO:0000256" key="9">
    <source>
        <dbReference type="ARBA" id="ARBA00022989"/>
    </source>
</evidence>
<dbReference type="PANTHER" id="PTHR42878:SF7">
    <property type="entry name" value="SENSOR HISTIDINE KINASE GLRK"/>
    <property type="match status" value="1"/>
</dbReference>
<dbReference type="SMART" id="SM00065">
    <property type="entry name" value="GAF"/>
    <property type="match status" value="1"/>
</dbReference>
<evidence type="ECO:0000259" key="12">
    <source>
        <dbReference type="PROSITE" id="PS50112"/>
    </source>
</evidence>
<evidence type="ECO:0000313" key="14">
    <source>
        <dbReference type="Proteomes" id="UP000216446"/>
    </source>
</evidence>
<dbReference type="CDD" id="cd00130">
    <property type="entry name" value="PAS"/>
    <property type="match status" value="1"/>
</dbReference>
<dbReference type="Gene3D" id="1.10.287.130">
    <property type="match status" value="1"/>
</dbReference>
<dbReference type="PANTHER" id="PTHR42878">
    <property type="entry name" value="TWO-COMPONENT HISTIDINE KINASE"/>
    <property type="match status" value="1"/>
</dbReference>
<evidence type="ECO:0000256" key="10">
    <source>
        <dbReference type="ARBA" id="ARBA00023012"/>
    </source>
</evidence>
<dbReference type="SUPFAM" id="SSF55785">
    <property type="entry name" value="PYP-like sensor domain (PAS domain)"/>
    <property type="match status" value="1"/>
</dbReference>
<dbReference type="PROSITE" id="PS50112">
    <property type="entry name" value="PAS"/>
    <property type="match status" value="1"/>
</dbReference>
<keyword evidence="14" id="KW-1185">Reference proteome</keyword>
<dbReference type="GO" id="GO:0016020">
    <property type="term" value="C:membrane"/>
    <property type="evidence" value="ECO:0007669"/>
    <property type="project" value="UniProtKB-SubCell"/>
</dbReference>
<dbReference type="AlphaFoldDB" id="A0A259TV43"/>
<dbReference type="GO" id="GO:0000155">
    <property type="term" value="F:phosphorelay sensor kinase activity"/>
    <property type="evidence" value="ECO:0007669"/>
    <property type="project" value="InterPro"/>
</dbReference>
<dbReference type="InterPro" id="IPR036097">
    <property type="entry name" value="HisK_dim/P_sf"/>
</dbReference>
<keyword evidence="9" id="KW-1133">Transmembrane helix</keyword>
<dbReference type="InterPro" id="IPR050351">
    <property type="entry name" value="BphY/WalK/GraS-like"/>
</dbReference>
<dbReference type="InterPro" id="IPR029016">
    <property type="entry name" value="GAF-like_dom_sf"/>
</dbReference>
<dbReference type="GO" id="GO:0030295">
    <property type="term" value="F:protein kinase activator activity"/>
    <property type="evidence" value="ECO:0007669"/>
    <property type="project" value="TreeGrafter"/>
</dbReference>
<evidence type="ECO:0000313" key="13">
    <source>
        <dbReference type="EMBL" id="OZC01635.1"/>
    </source>
</evidence>
<keyword evidence="11" id="KW-0472">Membrane</keyword>
<evidence type="ECO:0000256" key="11">
    <source>
        <dbReference type="ARBA" id="ARBA00023136"/>
    </source>
</evidence>
<comment type="caution">
    <text evidence="13">The sequence shown here is derived from an EMBL/GenBank/DDBJ whole genome shotgun (WGS) entry which is preliminary data.</text>
</comment>
<comment type="subcellular location">
    <subcellularLocation>
        <location evidence="2">Membrane</location>
        <topology evidence="2">Multi-pass membrane protein</topology>
    </subcellularLocation>
</comment>
<comment type="catalytic activity">
    <reaction evidence="1">
        <text>ATP + protein L-histidine = ADP + protein N-phospho-L-histidine.</text>
        <dbReference type="EC" id="2.7.13.3"/>
    </reaction>
</comment>
<evidence type="ECO:0000256" key="1">
    <source>
        <dbReference type="ARBA" id="ARBA00000085"/>
    </source>
</evidence>
<reference evidence="13 14" key="1">
    <citation type="submission" date="2016-11" db="EMBL/GenBank/DDBJ databases">
        <title>Study of marine rhodopsin-containing bacteria.</title>
        <authorList>
            <person name="Yoshizawa S."/>
            <person name="Kumagai Y."/>
            <person name="Kogure K."/>
        </authorList>
    </citation>
    <scope>NUCLEOTIDE SEQUENCE [LARGE SCALE GENOMIC DNA]</scope>
    <source>
        <strain evidence="13 14">SG-29</strain>
    </source>
</reference>
<dbReference type="NCBIfam" id="TIGR00229">
    <property type="entry name" value="sensory_box"/>
    <property type="match status" value="1"/>
</dbReference>
<proteinExistence type="predicted"/>
<evidence type="ECO:0000256" key="8">
    <source>
        <dbReference type="ARBA" id="ARBA00022840"/>
    </source>
</evidence>
<dbReference type="Pfam" id="PF08448">
    <property type="entry name" value="PAS_4"/>
    <property type="match status" value="1"/>
</dbReference>
<dbReference type="Proteomes" id="UP000216446">
    <property type="component" value="Unassembled WGS sequence"/>
</dbReference>
<keyword evidence="10" id="KW-0902">Two-component regulatory system</keyword>
<dbReference type="SUPFAM" id="SSF47384">
    <property type="entry name" value="Homodimeric domain of signal transducing histidine kinase"/>
    <property type="match status" value="1"/>
</dbReference>
<evidence type="ECO:0000256" key="2">
    <source>
        <dbReference type="ARBA" id="ARBA00004141"/>
    </source>
</evidence>
<keyword evidence="7" id="KW-0418">Kinase</keyword>
<dbReference type="Pfam" id="PF01590">
    <property type="entry name" value="GAF"/>
    <property type="match status" value="1"/>
</dbReference>
<dbReference type="Pfam" id="PF00512">
    <property type="entry name" value="HisKA"/>
    <property type="match status" value="1"/>
</dbReference>
<evidence type="ECO:0000256" key="5">
    <source>
        <dbReference type="ARBA" id="ARBA00022692"/>
    </source>
</evidence>
<keyword evidence="5" id="KW-0812">Transmembrane</keyword>
<dbReference type="GO" id="GO:0005524">
    <property type="term" value="F:ATP binding"/>
    <property type="evidence" value="ECO:0007669"/>
    <property type="project" value="UniProtKB-KW"/>
</dbReference>
<evidence type="ECO:0000256" key="6">
    <source>
        <dbReference type="ARBA" id="ARBA00022741"/>
    </source>
</evidence>
<dbReference type="InParanoid" id="A0A259TV43"/>
<dbReference type="InterPro" id="IPR035965">
    <property type="entry name" value="PAS-like_dom_sf"/>
</dbReference>
<keyword evidence="8" id="KW-0067">ATP-binding</keyword>
<evidence type="ECO:0000256" key="4">
    <source>
        <dbReference type="ARBA" id="ARBA00022679"/>
    </source>
</evidence>
<dbReference type="EC" id="2.7.13.3" evidence="3"/>
<keyword evidence="4" id="KW-0808">Transferase</keyword>
<dbReference type="EMBL" id="MQWB01000001">
    <property type="protein sequence ID" value="OZC01635.1"/>
    <property type="molecule type" value="Genomic_DNA"/>
</dbReference>
<organism evidence="13 14">
    <name type="scientific">Rubricoccus marinus</name>
    <dbReference type="NCBI Taxonomy" id="716817"/>
    <lineage>
        <taxon>Bacteria</taxon>
        <taxon>Pseudomonadati</taxon>
        <taxon>Rhodothermota</taxon>
        <taxon>Rhodothermia</taxon>
        <taxon>Rhodothermales</taxon>
        <taxon>Rubricoccaceae</taxon>
        <taxon>Rubricoccus</taxon>
    </lineage>
</organism>
<dbReference type="InterPro" id="IPR013656">
    <property type="entry name" value="PAS_4"/>
</dbReference>
<accession>A0A259TV43</accession>
<gene>
    <name evidence="13" type="ORF">BSZ36_00740</name>
</gene>
<dbReference type="InterPro" id="IPR000014">
    <property type="entry name" value="PAS"/>
</dbReference>
<dbReference type="InterPro" id="IPR003661">
    <property type="entry name" value="HisK_dim/P_dom"/>
</dbReference>
<feature type="domain" description="PAS" evidence="12">
    <location>
        <begin position="377"/>
        <end position="442"/>
    </location>
</feature>
<dbReference type="InterPro" id="IPR003018">
    <property type="entry name" value="GAF"/>
</dbReference>
<evidence type="ECO:0000256" key="7">
    <source>
        <dbReference type="ARBA" id="ARBA00022777"/>
    </source>
</evidence>
<dbReference type="SUPFAM" id="SSF55781">
    <property type="entry name" value="GAF domain-like"/>
    <property type="match status" value="1"/>
</dbReference>
<name>A0A259TV43_9BACT</name>
<dbReference type="SMART" id="SM00388">
    <property type="entry name" value="HisKA"/>
    <property type="match status" value="1"/>
</dbReference>
<keyword evidence="6" id="KW-0547">Nucleotide-binding</keyword>
<dbReference type="GO" id="GO:0000156">
    <property type="term" value="F:phosphorelay response regulator activity"/>
    <property type="evidence" value="ECO:0007669"/>
    <property type="project" value="TreeGrafter"/>
</dbReference>
<dbReference type="GO" id="GO:0007234">
    <property type="term" value="P:osmosensory signaling via phosphorelay pathway"/>
    <property type="evidence" value="ECO:0007669"/>
    <property type="project" value="TreeGrafter"/>
</dbReference>
<dbReference type="Gene3D" id="3.30.450.40">
    <property type="match status" value="1"/>
</dbReference>